<dbReference type="SUPFAM" id="SSF88946">
    <property type="entry name" value="Sigma2 domain of RNA polymerase sigma factors"/>
    <property type="match status" value="1"/>
</dbReference>
<dbReference type="InterPro" id="IPR039425">
    <property type="entry name" value="RNA_pol_sigma-70-like"/>
</dbReference>
<dbReference type="EMBL" id="FLQX01000035">
    <property type="protein sequence ID" value="SBT04096.1"/>
    <property type="molecule type" value="Genomic_DNA"/>
</dbReference>
<dbReference type="InterPro" id="IPR000838">
    <property type="entry name" value="RNA_pol_sigma70_ECF_CS"/>
</dbReference>
<gene>
    <name evidence="9" type="ORF">ACCAA_130066</name>
</gene>
<dbReference type="Gene3D" id="1.10.1740.10">
    <property type="match status" value="1"/>
</dbReference>
<dbReference type="GO" id="GO:0006352">
    <property type="term" value="P:DNA-templated transcription initiation"/>
    <property type="evidence" value="ECO:0007669"/>
    <property type="project" value="InterPro"/>
</dbReference>
<organism evidence="9 10">
    <name type="scientific">Candidatus Accumulibacter aalborgensis</name>
    <dbReference type="NCBI Taxonomy" id="1860102"/>
    <lineage>
        <taxon>Bacteria</taxon>
        <taxon>Pseudomonadati</taxon>
        <taxon>Pseudomonadota</taxon>
        <taxon>Betaproteobacteria</taxon>
        <taxon>Candidatus Accumulibacter</taxon>
    </lineage>
</organism>
<dbReference type="Gene3D" id="1.10.10.10">
    <property type="entry name" value="Winged helix-like DNA-binding domain superfamily/Winged helix DNA-binding domain"/>
    <property type="match status" value="1"/>
</dbReference>
<keyword evidence="2 6" id="KW-0805">Transcription regulation</keyword>
<dbReference type="PANTHER" id="PTHR43133:SF51">
    <property type="entry name" value="RNA POLYMERASE SIGMA FACTOR"/>
    <property type="match status" value="1"/>
</dbReference>
<dbReference type="Pfam" id="PF08281">
    <property type="entry name" value="Sigma70_r4_2"/>
    <property type="match status" value="1"/>
</dbReference>
<evidence type="ECO:0000256" key="6">
    <source>
        <dbReference type="RuleBase" id="RU000716"/>
    </source>
</evidence>
<keyword evidence="5 6" id="KW-0804">Transcription</keyword>
<dbReference type="InterPro" id="IPR014284">
    <property type="entry name" value="RNA_pol_sigma-70_dom"/>
</dbReference>
<dbReference type="SUPFAM" id="SSF88659">
    <property type="entry name" value="Sigma3 and sigma4 domains of RNA polymerase sigma factors"/>
    <property type="match status" value="1"/>
</dbReference>
<dbReference type="NCBIfam" id="TIGR02937">
    <property type="entry name" value="sigma70-ECF"/>
    <property type="match status" value="1"/>
</dbReference>
<evidence type="ECO:0000256" key="2">
    <source>
        <dbReference type="ARBA" id="ARBA00023015"/>
    </source>
</evidence>
<dbReference type="InterPro" id="IPR013249">
    <property type="entry name" value="RNA_pol_sigma70_r4_t2"/>
</dbReference>
<dbReference type="RefSeq" id="WP_186405822.1">
    <property type="nucleotide sequence ID" value="NZ_FLQX01000035.1"/>
</dbReference>
<dbReference type="Proteomes" id="UP000199169">
    <property type="component" value="Unassembled WGS sequence"/>
</dbReference>
<proteinExistence type="inferred from homology"/>
<dbReference type="Pfam" id="PF04542">
    <property type="entry name" value="Sigma70_r2"/>
    <property type="match status" value="1"/>
</dbReference>
<accession>A0A1A8XHC5</accession>
<comment type="similarity">
    <text evidence="1 6">Belongs to the sigma-70 factor family. ECF subfamily.</text>
</comment>
<dbReference type="InterPro" id="IPR013325">
    <property type="entry name" value="RNA_pol_sigma_r2"/>
</dbReference>
<reference evidence="9 10" key="1">
    <citation type="submission" date="2016-06" db="EMBL/GenBank/DDBJ databases">
        <authorList>
            <person name="Kjaerup R.B."/>
            <person name="Dalgaard T.S."/>
            <person name="Juul-Madsen H.R."/>
        </authorList>
    </citation>
    <scope>NUCLEOTIDE SEQUENCE [LARGE SCALE GENOMIC DNA]</scope>
    <source>
        <strain evidence="9">3</strain>
    </source>
</reference>
<dbReference type="CDD" id="cd06171">
    <property type="entry name" value="Sigma70_r4"/>
    <property type="match status" value="1"/>
</dbReference>
<evidence type="ECO:0000259" key="8">
    <source>
        <dbReference type="Pfam" id="PF08281"/>
    </source>
</evidence>
<evidence type="ECO:0000313" key="9">
    <source>
        <dbReference type="EMBL" id="SBT04096.1"/>
    </source>
</evidence>
<dbReference type="PANTHER" id="PTHR43133">
    <property type="entry name" value="RNA POLYMERASE ECF-TYPE SIGMA FACTO"/>
    <property type="match status" value="1"/>
</dbReference>
<evidence type="ECO:0000313" key="10">
    <source>
        <dbReference type="Proteomes" id="UP000199169"/>
    </source>
</evidence>
<feature type="domain" description="RNA polymerase sigma-70 region 2" evidence="7">
    <location>
        <begin position="10"/>
        <end position="75"/>
    </location>
</feature>
<keyword evidence="4 6" id="KW-0238">DNA-binding</keyword>
<feature type="domain" description="RNA polymerase sigma factor 70 region 4 type 2" evidence="8">
    <location>
        <begin position="114"/>
        <end position="165"/>
    </location>
</feature>
<evidence type="ECO:0000256" key="4">
    <source>
        <dbReference type="ARBA" id="ARBA00023125"/>
    </source>
</evidence>
<dbReference type="PROSITE" id="PS01063">
    <property type="entry name" value="SIGMA70_ECF"/>
    <property type="match status" value="1"/>
</dbReference>
<dbReference type="STRING" id="1860102.ACCAA_130066"/>
<protein>
    <recommendedName>
        <fullName evidence="6">RNA polymerase sigma factor</fullName>
    </recommendedName>
</protein>
<keyword evidence="3 6" id="KW-0731">Sigma factor</keyword>
<evidence type="ECO:0000256" key="5">
    <source>
        <dbReference type="ARBA" id="ARBA00023163"/>
    </source>
</evidence>
<evidence type="ECO:0000259" key="7">
    <source>
        <dbReference type="Pfam" id="PF04542"/>
    </source>
</evidence>
<dbReference type="InterPro" id="IPR007627">
    <property type="entry name" value="RNA_pol_sigma70_r2"/>
</dbReference>
<evidence type="ECO:0000256" key="3">
    <source>
        <dbReference type="ARBA" id="ARBA00023082"/>
    </source>
</evidence>
<dbReference type="InterPro" id="IPR013324">
    <property type="entry name" value="RNA_pol_sigma_r3/r4-like"/>
</dbReference>
<keyword evidence="10" id="KW-1185">Reference proteome</keyword>
<dbReference type="GO" id="GO:0016987">
    <property type="term" value="F:sigma factor activity"/>
    <property type="evidence" value="ECO:0007669"/>
    <property type="project" value="UniProtKB-KW"/>
</dbReference>
<evidence type="ECO:0000256" key="1">
    <source>
        <dbReference type="ARBA" id="ARBA00010641"/>
    </source>
</evidence>
<dbReference type="InterPro" id="IPR036388">
    <property type="entry name" value="WH-like_DNA-bd_sf"/>
</dbReference>
<dbReference type="AlphaFoldDB" id="A0A1A8XHC5"/>
<name>A0A1A8XHC5_9PROT</name>
<sequence>MTTPRDFETLVLPHLQAAFNFARWLVHDHQVAEDVVQDAFLRAYRYFDSLRGDDARPWLLAIVRNNCYTWLEEQRTEPGRVELDDDLIDKLPAHEHGQETDPGIALERERTRKLVDHALRALAPPFREVVVLRELEGLSYAEIAHVAAIPIGTVMSRLSRARAELKTTLAALRGRN</sequence>
<dbReference type="GO" id="GO:0003677">
    <property type="term" value="F:DNA binding"/>
    <property type="evidence" value="ECO:0007669"/>
    <property type="project" value="UniProtKB-KW"/>
</dbReference>